<reference evidence="2 3" key="1">
    <citation type="submission" date="2014-09" db="EMBL/GenBank/DDBJ databases">
        <title>Draft Genome Sequence of Draconibacterium sp. JN14CK-3.</title>
        <authorList>
            <person name="Dong C."/>
            <person name="Lai Q."/>
            <person name="Shao Z."/>
        </authorList>
    </citation>
    <scope>NUCLEOTIDE SEQUENCE [LARGE SCALE GENOMIC DNA]</scope>
    <source>
        <strain evidence="2 3">JN14CK-3</strain>
    </source>
</reference>
<feature type="transmembrane region" description="Helical" evidence="1">
    <location>
        <begin position="20"/>
        <end position="38"/>
    </location>
</feature>
<evidence type="ECO:0000313" key="2">
    <source>
        <dbReference type="EMBL" id="KJF45038.1"/>
    </source>
</evidence>
<dbReference type="RefSeq" id="WP_045026801.1">
    <property type="nucleotide sequence ID" value="NZ_JRHC01000001.1"/>
</dbReference>
<evidence type="ECO:0000256" key="1">
    <source>
        <dbReference type="SAM" id="Phobius"/>
    </source>
</evidence>
<gene>
    <name evidence="2" type="ORF">LH29_06385</name>
</gene>
<dbReference type="AlphaFoldDB" id="A0A0D8JGR1"/>
<dbReference type="EMBL" id="JRHC01000001">
    <property type="protein sequence ID" value="KJF45038.1"/>
    <property type="molecule type" value="Genomic_DNA"/>
</dbReference>
<dbReference type="STRING" id="1544798.LH29_06385"/>
<name>A0A0D8JGR1_9BACT</name>
<proteinExistence type="predicted"/>
<feature type="transmembrane region" description="Helical" evidence="1">
    <location>
        <begin position="44"/>
        <end position="62"/>
    </location>
</feature>
<keyword evidence="1" id="KW-1133">Transmembrane helix</keyword>
<comment type="caution">
    <text evidence="2">The sequence shown here is derived from an EMBL/GenBank/DDBJ whole genome shotgun (WGS) entry which is preliminary data.</text>
</comment>
<sequence>MNKTQNNLRLLPRRFKKAAFSLIALTIFFVVLIFSEFVTVEKELAKTVTSSGILLSFLLLALTRDKVEDELTLIIRLKALAASFIYGVGYVVISPFVNLLFDGEFINDEMGTEGLLLTMFLFYFGMLWLMKKNR</sequence>
<evidence type="ECO:0000313" key="3">
    <source>
        <dbReference type="Proteomes" id="UP000032544"/>
    </source>
</evidence>
<keyword evidence="1" id="KW-0472">Membrane</keyword>
<organism evidence="2 3">
    <name type="scientific">Draconibacterium sediminis</name>
    <dbReference type="NCBI Taxonomy" id="1544798"/>
    <lineage>
        <taxon>Bacteria</taxon>
        <taxon>Pseudomonadati</taxon>
        <taxon>Bacteroidota</taxon>
        <taxon>Bacteroidia</taxon>
        <taxon>Marinilabiliales</taxon>
        <taxon>Prolixibacteraceae</taxon>
        <taxon>Draconibacterium</taxon>
    </lineage>
</organism>
<accession>A0A0D8JGR1</accession>
<feature type="transmembrane region" description="Helical" evidence="1">
    <location>
        <begin position="74"/>
        <end position="93"/>
    </location>
</feature>
<keyword evidence="3" id="KW-1185">Reference proteome</keyword>
<dbReference type="OrthoDB" id="1123208at2"/>
<protein>
    <submittedName>
        <fullName evidence="2">Uncharacterized protein</fullName>
    </submittedName>
</protein>
<keyword evidence="1" id="KW-0812">Transmembrane</keyword>
<dbReference type="Proteomes" id="UP000032544">
    <property type="component" value="Unassembled WGS sequence"/>
</dbReference>
<feature type="transmembrane region" description="Helical" evidence="1">
    <location>
        <begin position="113"/>
        <end position="130"/>
    </location>
</feature>